<evidence type="ECO:0000256" key="2">
    <source>
        <dbReference type="ARBA" id="ARBA00007069"/>
    </source>
</evidence>
<evidence type="ECO:0000313" key="11">
    <source>
        <dbReference type="Proteomes" id="UP000671879"/>
    </source>
</evidence>
<feature type="transmembrane region" description="Helical" evidence="8">
    <location>
        <begin position="94"/>
        <end position="110"/>
    </location>
</feature>
<sequence>MKTGRALNWGFLFFFLPVALWLALLIALPHLELLRLSFTSGTGAPTLANYRAFFAEPIYWLTFVRTALYAILVTAIVTAVALPIAFYVTKVADVRVGGFLTVLLLVPFWVSELVRVYGWIILLRESGVLNRLLTALGLLAEPVEMLYNDVTMVMGLVYTSMLFMIVPLVGVMDDLDDALIEAAYDLGASKGAIWRTIIIPHCAPGLVSGGIIVFMLVLGSYLTPNLMGGKNSLWFTEQIYNQIILYFNWNQGAAFGFLLLALSSLIVWAALKVTGQKFREVIR</sequence>
<dbReference type="PANTHER" id="PTHR42929">
    <property type="entry name" value="INNER MEMBRANE ABC TRANSPORTER PERMEASE PROTEIN YDCU-RELATED-RELATED"/>
    <property type="match status" value="1"/>
</dbReference>
<feature type="transmembrane region" description="Helical" evidence="8">
    <location>
        <begin position="192"/>
        <end position="222"/>
    </location>
</feature>
<accession>A0A9Q7AM70</accession>
<dbReference type="RefSeq" id="WP_274373382.1">
    <property type="nucleotide sequence ID" value="NZ_CP072943.1"/>
</dbReference>
<dbReference type="KEGG" id="aram:KAR29_12790"/>
<evidence type="ECO:0000256" key="5">
    <source>
        <dbReference type="ARBA" id="ARBA00022692"/>
    </source>
</evidence>
<dbReference type="CDD" id="cd06261">
    <property type="entry name" value="TM_PBP2"/>
    <property type="match status" value="1"/>
</dbReference>
<proteinExistence type="inferred from homology"/>
<gene>
    <name evidence="10" type="ORF">KAR29_12790</name>
</gene>
<organism evidence="10 11">
    <name type="scientific">Aminithiophilus ramosus</name>
    <dbReference type="NCBI Taxonomy" id="3029084"/>
    <lineage>
        <taxon>Bacteria</taxon>
        <taxon>Thermotogati</taxon>
        <taxon>Synergistota</taxon>
        <taxon>Synergistia</taxon>
        <taxon>Synergistales</taxon>
        <taxon>Aminithiophilaceae</taxon>
        <taxon>Aminithiophilus</taxon>
    </lineage>
</organism>
<dbReference type="PROSITE" id="PS50928">
    <property type="entry name" value="ABC_TM1"/>
    <property type="match status" value="1"/>
</dbReference>
<feature type="transmembrane region" description="Helical" evidence="8">
    <location>
        <begin position="243"/>
        <end position="271"/>
    </location>
</feature>
<evidence type="ECO:0000256" key="8">
    <source>
        <dbReference type="SAM" id="Phobius"/>
    </source>
</evidence>
<dbReference type="GO" id="GO:0005886">
    <property type="term" value="C:plasma membrane"/>
    <property type="evidence" value="ECO:0007669"/>
    <property type="project" value="UniProtKB-SubCell"/>
</dbReference>
<dbReference type="Proteomes" id="UP000671879">
    <property type="component" value="Chromosome"/>
</dbReference>
<keyword evidence="6 8" id="KW-1133">Transmembrane helix</keyword>
<comment type="similarity">
    <text evidence="2">Belongs to the binding-protein-dependent transport system permease family. CysTW subfamily.</text>
</comment>
<evidence type="ECO:0000256" key="7">
    <source>
        <dbReference type="ARBA" id="ARBA00023136"/>
    </source>
</evidence>
<keyword evidence="11" id="KW-1185">Reference proteome</keyword>
<evidence type="ECO:0000256" key="3">
    <source>
        <dbReference type="ARBA" id="ARBA00022448"/>
    </source>
</evidence>
<dbReference type="Gene3D" id="1.10.3720.10">
    <property type="entry name" value="MetI-like"/>
    <property type="match status" value="1"/>
</dbReference>
<protein>
    <submittedName>
        <fullName evidence="10">ABC transporter permease</fullName>
    </submittedName>
</protein>
<dbReference type="PANTHER" id="PTHR42929:SF1">
    <property type="entry name" value="INNER MEMBRANE ABC TRANSPORTER PERMEASE PROTEIN YDCU-RELATED"/>
    <property type="match status" value="1"/>
</dbReference>
<dbReference type="InterPro" id="IPR000515">
    <property type="entry name" value="MetI-like"/>
</dbReference>
<keyword evidence="5 8" id="KW-0812">Transmembrane</keyword>
<dbReference type="SUPFAM" id="SSF161098">
    <property type="entry name" value="MetI-like"/>
    <property type="match status" value="1"/>
</dbReference>
<evidence type="ECO:0000256" key="4">
    <source>
        <dbReference type="ARBA" id="ARBA00022475"/>
    </source>
</evidence>
<feature type="transmembrane region" description="Helical" evidence="8">
    <location>
        <begin position="67"/>
        <end position="87"/>
    </location>
</feature>
<comment type="subcellular location">
    <subcellularLocation>
        <location evidence="1">Cell membrane</location>
        <topology evidence="1">Multi-pass membrane protein</topology>
    </subcellularLocation>
</comment>
<name>A0A9Q7AM70_9BACT</name>
<evidence type="ECO:0000256" key="1">
    <source>
        <dbReference type="ARBA" id="ARBA00004651"/>
    </source>
</evidence>
<dbReference type="GO" id="GO:0055085">
    <property type="term" value="P:transmembrane transport"/>
    <property type="evidence" value="ECO:0007669"/>
    <property type="project" value="InterPro"/>
</dbReference>
<evidence type="ECO:0000256" key="6">
    <source>
        <dbReference type="ARBA" id="ARBA00022989"/>
    </source>
</evidence>
<dbReference type="InterPro" id="IPR035906">
    <property type="entry name" value="MetI-like_sf"/>
</dbReference>
<feature type="domain" description="ABC transmembrane type-1" evidence="9">
    <location>
        <begin position="63"/>
        <end position="270"/>
    </location>
</feature>
<feature type="transmembrane region" description="Helical" evidence="8">
    <location>
        <begin position="152"/>
        <end position="172"/>
    </location>
</feature>
<dbReference type="EMBL" id="CP072943">
    <property type="protein sequence ID" value="QTX32167.1"/>
    <property type="molecule type" value="Genomic_DNA"/>
</dbReference>
<feature type="transmembrane region" description="Helical" evidence="8">
    <location>
        <begin position="7"/>
        <end position="28"/>
    </location>
</feature>
<evidence type="ECO:0000259" key="9">
    <source>
        <dbReference type="PROSITE" id="PS50928"/>
    </source>
</evidence>
<dbReference type="AlphaFoldDB" id="A0A9Q7AM70"/>
<keyword evidence="3" id="KW-0813">Transport</keyword>
<reference evidence="11" key="1">
    <citation type="submission" date="2021-04" db="EMBL/GenBank/DDBJ databases">
        <title>A novel Synergistetes isolate from a pyrite-forming mixed culture.</title>
        <authorList>
            <person name="Bunk B."/>
            <person name="Sproer C."/>
            <person name="Spring S."/>
            <person name="Pester M."/>
        </authorList>
    </citation>
    <scope>NUCLEOTIDE SEQUENCE [LARGE SCALE GENOMIC DNA]</scope>
    <source>
        <strain evidence="11">J.5.4.2-T.3.5.2</strain>
    </source>
</reference>
<keyword evidence="7 8" id="KW-0472">Membrane</keyword>
<evidence type="ECO:0000313" key="10">
    <source>
        <dbReference type="EMBL" id="QTX32167.1"/>
    </source>
</evidence>
<keyword evidence="4" id="KW-1003">Cell membrane</keyword>